<accession>A0A0H3C3J5</accession>
<dbReference type="GO" id="GO:0045881">
    <property type="term" value="P:positive regulation of sporulation resulting in formation of a cellular spore"/>
    <property type="evidence" value="ECO:0007669"/>
    <property type="project" value="TreeGrafter"/>
</dbReference>
<dbReference type="GO" id="GO:0005694">
    <property type="term" value="C:chromosome"/>
    <property type="evidence" value="ECO:0007669"/>
    <property type="project" value="TreeGrafter"/>
</dbReference>
<dbReference type="KEGG" id="bbz:BbuZS7_0756"/>
<dbReference type="PANTHER" id="PTHR33375">
    <property type="entry name" value="CHROMOSOME-PARTITIONING PROTEIN PARB-RELATED"/>
    <property type="match status" value="1"/>
</dbReference>
<dbReference type="EMBL" id="CP001205">
    <property type="protein sequence ID" value="ACK75218.1"/>
    <property type="molecule type" value="Genomic_DNA"/>
</dbReference>
<dbReference type="SMART" id="SM00470">
    <property type="entry name" value="ParB"/>
    <property type="match status" value="1"/>
</dbReference>
<dbReference type="RefSeq" id="WP_002557318.1">
    <property type="nucleotide sequence ID" value="NC_011728.1"/>
</dbReference>
<dbReference type="SMR" id="A0A0H3C3J5"/>
<proteinExistence type="predicted"/>
<protein>
    <recommendedName>
        <fullName evidence="1">ParB-like N-terminal domain-containing protein</fullName>
    </recommendedName>
</protein>
<evidence type="ECO:0000259" key="1">
    <source>
        <dbReference type="SMART" id="SM00470"/>
    </source>
</evidence>
<dbReference type="GO" id="GO:0007059">
    <property type="term" value="P:chromosome segregation"/>
    <property type="evidence" value="ECO:0007669"/>
    <property type="project" value="TreeGrafter"/>
</dbReference>
<dbReference type="SUPFAM" id="SSF110849">
    <property type="entry name" value="ParB/Sulfiredoxin"/>
    <property type="match status" value="1"/>
</dbReference>
<organism evidence="2 3">
    <name type="scientific">Borreliella burgdorferi (strain ZS7)</name>
    <name type="common">Borrelia burgdorferi</name>
    <dbReference type="NCBI Taxonomy" id="445985"/>
    <lineage>
        <taxon>Bacteria</taxon>
        <taxon>Pseudomonadati</taxon>
        <taxon>Spirochaetota</taxon>
        <taxon>Spirochaetia</taxon>
        <taxon>Spirochaetales</taxon>
        <taxon>Borreliaceae</taxon>
        <taxon>Borreliella</taxon>
    </lineage>
</organism>
<gene>
    <name evidence="2" type="ordered locus">BbuZS7_0756</name>
</gene>
<dbReference type="HOGENOM" id="CLU_150097_0_0_12"/>
<dbReference type="PANTHER" id="PTHR33375:SF1">
    <property type="entry name" value="CHROMOSOME-PARTITIONING PROTEIN PARB-RELATED"/>
    <property type="match status" value="1"/>
</dbReference>
<name>A0A0H3C3J5_BORBZ</name>
<reference evidence="2 3" key="1">
    <citation type="journal article" date="2011" name="J. Bacteriol.">
        <title>Whole-genome sequences of thirteen isolates of Borrelia burgdorferi.</title>
        <authorList>
            <person name="Schutzer S.E."/>
            <person name="Fraser-Liggett C.M."/>
            <person name="Casjens S.R."/>
            <person name="Qiu W.G."/>
            <person name="Dunn J.J."/>
            <person name="Mongodin E.F."/>
            <person name="Luft B.J."/>
        </authorList>
    </citation>
    <scope>NUCLEOTIDE SEQUENCE [LARGE SCALE GENOMIC DNA]</scope>
    <source>
        <strain evidence="2 3">ZS7</strain>
    </source>
</reference>
<sequence length="133" mass="15700">MLIDIDQIKIKKRIRKNIGDIETLKNSIIKHGLIYPIIIDKNKNLIAGLRRYQALKEIGYKEIEVKVISIENKKTLLEIELDENNVRKSFTRSEANEGEAYLKIYSESNIIIRFLKFIILKIKNMCKIRNRKI</sequence>
<dbReference type="Gene3D" id="3.90.1530.10">
    <property type="entry name" value="Conserved hypothetical protein from pyrococcus furiosus pfu- 392566-001, ParB domain"/>
    <property type="match status" value="1"/>
</dbReference>
<feature type="domain" description="ParB-like N-terminal" evidence="1">
    <location>
        <begin position="1"/>
        <end position="85"/>
    </location>
</feature>
<evidence type="ECO:0000313" key="3">
    <source>
        <dbReference type="Proteomes" id="UP000006901"/>
    </source>
</evidence>
<dbReference type="InterPro" id="IPR036086">
    <property type="entry name" value="ParB/Sulfiredoxin_sf"/>
</dbReference>
<dbReference type="InterPro" id="IPR050336">
    <property type="entry name" value="Chromosome_partition/occlusion"/>
</dbReference>
<dbReference type="Proteomes" id="UP000006901">
    <property type="component" value="Chromosome"/>
</dbReference>
<dbReference type="AlphaFoldDB" id="A0A0H3C3J5"/>
<dbReference type="InterPro" id="IPR003115">
    <property type="entry name" value="ParB_N"/>
</dbReference>
<evidence type="ECO:0000313" key="2">
    <source>
        <dbReference type="EMBL" id="ACK75218.1"/>
    </source>
</evidence>
<dbReference type="GeneID" id="56567541"/>
<dbReference type="Pfam" id="PF02195">
    <property type="entry name" value="ParB_N"/>
    <property type="match status" value="1"/>
</dbReference>